<protein>
    <submittedName>
        <fullName evidence="2">Uncharacterized protein</fullName>
    </submittedName>
</protein>
<dbReference type="RefSeq" id="WP_203807013.1">
    <property type="nucleotide sequence ID" value="NZ_BOMY01000023.1"/>
</dbReference>
<sequence>MVESEKTPANSGAQRKTVDVPPTRTEQPSGLLPRDSADPNLTDEERHARLGSAGGGPYSPGAPGHDTESD</sequence>
<dbReference type="EMBL" id="BOMY01000023">
    <property type="protein sequence ID" value="GIF20907.1"/>
    <property type="molecule type" value="Genomic_DNA"/>
</dbReference>
<name>A0A919NNP8_9ACTN</name>
<gene>
    <name evidence="2" type="ORF">Ate02nite_36370</name>
</gene>
<keyword evidence="3" id="KW-1185">Reference proteome</keyword>
<reference evidence="2" key="1">
    <citation type="submission" date="2021-01" db="EMBL/GenBank/DDBJ databases">
        <title>Whole genome shotgun sequence of Actinoplanes tereljensis NBRC 105297.</title>
        <authorList>
            <person name="Komaki H."/>
            <person name="Tamura T."/>
        </authorList>
    </citation>
    <scope>NUCLEOTIDE SEQUENCE</scope>
    <source>
        <strain evidence="2">NBRC 105297</strain>
    </source>
</reference>
<dbReference type="AlphaFoldDB" id="A0A919NNP8"/>
<organism evidence="2 3">
    <name type="scientific">Paractinoplanes tereljensis</name>
    <dbReference type="NCBI Taxonomy" id="571912"/>
    <lineage>
        <taxon>Bacteria</taxon>
        <taxon>Bacillati</taxon>
        <taxon>Actinomycetota</taxon>
        <taxon>Actinomycetes</taxon>
        <taxon>Micromonosporales</taxon>
        <taxon>Micromonosporaceae</taxon>
        <taxon>Paractinoplanes</taxon>
    </lineage>
</organism>
<dbReference type="Proteomes" id="UP000623608">
    <property type="component" value="Unassembled WGS sequence"/>
</dbReference>
<feature type="region of interest" description="Disordered" evidence="1">
    <location>
        <begin position="1"/>
        <end position="70"/>
    </location>
</feature>
<comment type="caution">
    <text evidence="2">The sequence shown here is derived from an EMBL/GenBank/DDBJ whole genome shotgun (WGS) entry which is preliminary data.</text>
</comment>
<evidence type="ECO:0000313" key="2">
    <source>
        <dbReference type="EMBL" id="GIF20907.1"/>
    </source>
</evidence>
<evidence type="ECO:0000256" key="1">
    <source>
        <dbReference type="SAM" id="MobiDB-lite"/>
    </source>
</evidence>
<accession>A0A919NNP8</accession>
<evidence type="ECO:0000313" key="3">
    <source>
        <dbReference type="Proteomes" id="UP000623608"/>
    </source>
</evidence>
<proteinExistence type="predicted"/>